<keyword evidence="2" id="KW-0812">Transmembrane</keyword>
<evidence type="ECO:0000313" key="4">
    <source>
        <dbReference type="Proteomes" id="UP001142055"/>
    </source>
</evidence>
<keyword evidence="4" id="KW-1185">Reference proteome</keyword>
<protein>
    <submittedName>
        <fullName evidence="3">Uncharacterized protein</fullName>
    </submittedName>
</protein>
<proteinExistence type="predicted"/>
<organism evidence="3 4">
    <name type="scientific">Blomia tropicalis</name>
    <name type="common">Mite</name>
    <dbReference type="NCBI Taxonomy" id="40697"/>
    <lineage>
        <taxon>Eukaryota</taxon>
        <taxon>Metazoa</taxon>
        <taxon>Ecdysozoa</taxon>
        <taxon>Arthropoda</taxon>
        <taxon>Chelicerata</taxon>
        <taxon>Arachnida</taxon>
        <taxon>Acari</taxon>
        <taxon>Acariformes</taxon>
        <taxon>Sarcoptiformes</taxon>
        <taxon>Astigmata</taxon>
        <taxon>Glycyphagoidea</taxon>
        <taxon>Echimyopodidae</taxon>
        <taxon>Blomia</taxon>
    </lineage>
</organism>
<accession>A0A9Q0LY25</accession>
<comment type="caution">
    <text evidence="3">The sequence shown here is derived from an EMBL/GenBank/DDBJ whole genome shotgun (WGS) entry which is preliminary data.</text>
</comment>
<evidence type="ECO:0000256" key="1">
    <source>
        <dbReference type="SAM" id="MobiDB-lite"/>
    </source>
</evidence>
<evidence type="ECO:0000256" key="2">
    <source>
        <dbReference type="SAM" id="Phobius"/>
    </source>
</evidence>
<dbReference type="EMBL" id="JAPWDV010000004">
    <property type="protein sequence ID" value="KAJ6215347.1"/>
    <property type="molecule type" value="Genomic_DNA"/>
</dbReference>
<feature type="compositionally biased region" description="Basic and acidic residues" evidence="1">
    <location>
        <begin position="343"/>
        <end position="352"/>
    </location>
</feature>
<dbReference type="Proteomes" id="UP001142055">
    <property type="component" value="Chromosome 4"/>
</dbReference>
<gene>
    <name evidence="3" type="ORF">RDWZM_009847</name>
</gene>
<evidence type="ECO:0000313" key="3">
    <source>
        <dbReference type="EMBL" id="KAJ6215347.1"/>
    </source>
</evidence>
<dbReference type="AlphaFoldDB" id="A0A9Q0LY25"/>
<name>A0A9Q0LY25_BLOTA</name>
<reference evidence="3" key="1">
    <citation type="submission" date="2022-12" db="EMBL/GenBank/DDBJ databases">
        <title>Genome assemblies of Blomia tropicalis.</title>
        <authorList>
            <person name="Cui Y."/>
        </authorList>
    </citation>
    <scope>NUCLEOTIDE SEQUENCE</scope>
    <source>
        <tissue evidence="3">Adult mites</tissue>
    </source>
</reference>
<keyword evidence="2" id="KW-1133">Transmembrane helix</keyword>
<feature type="region of interest" description="Disordered" evidence="1">
    <location>
        <begin position="334"/>
        <end position="371"/>
    </location>
</feature>
<feature type="transmembrane region" description="Helical" evidence="2">
    <location>
        <begin position="260"/>
        <end position="281"/>
    </location>
</feature>
<sequence length="371" mass="42864">MITDDFSLLFSNITLIGTGSKQNQWHADRCEFVQSKDEIKFLILKITVPSLSKARIVKADPFRLTKNHNGKLCEYHYKGEMYAIISGNPICVRTIAINPVTQTQCFLIFKPEYCEYDDDYMKNKMDHGGYWWKQECHPSYYIYRTVQIKSDDIYNYVYCQDCNLKYGDIDMILDGNVRIIPKNIRFSIDGIEQPIEYQEHINGTVVMGQPISKLVNDQLFSNQTNIMINSRSLEGLLAEDEAQINQLSIPSIFIFESINLWTLGTIIFGIGLVIMIIFRIYRRIHKSRHRAENDTFTTNSLDNIKETQTSRRLEANKLPMVEIRVTEGITIDPSNNNIMAPSDDSRELDKIKTSQSQSVPPPNRAKFNTQN</sequence>
<keyword evidence="2" id="KW-0472">Membrane</keyword>